<name>A0A367R093_9NOSO</name>
<dbReference type="AlphaFoldDB" id="A0A367R093"/>
<gene>
    <name evidence="1" type="ORF">A6770_00190</name>
</gene>
<protein>
    <submittedName>
        <fullName evidence="1">Uncharacterized protein</fullName>
    </submittedName>
</protein>
<organism evidence="1 2">
    <name type="scientific">Nostoc minutum NIES-26</name>
    <dbReference type="NCBI Taxonomy" id="1844469"/>
    <lineage>
        <taxon>Bacteria</taxon>
        <taxon>Bacillati</taxon>
        <taxon>Cyanobacteriota</taxon>
        <taxon>Cyanophyceae</taxon>
        <taxon>Nostocales</taxon>
        <taxon>Nostocaceae</taxon>
        <taxon>Nostoc</taxon>
    </lineage>
</organism>
<sequence>MTNARKLGDLQSNNILDIFAAIISQLQAIPSNQINSQQLSNTEEKLQEILSQLQFELLNAQEQKNWEQVNKLSLAVDECKNTLNSVRASIFRVNIIGINQQNLAELQKISQDIDNARKTQLKIDFAIHLLGFLRKLFLK</sequence>
<accession>A0A367R093</accession>
<evidence type="ECO:0000313" key="2">
    <source>
        <dbReference type="Proteomes" id="UP000252107"/>
    </source>
</evidence>
<dbReference type="Proteomes" id="UP000252107">
    <property type="component" value="Unassembled WGS sequence"/>
</dbReference>
<dbReference type="EMBL" id="LXQD01000295">
    <property type="protein sequence ID" value="RCJ28862.1"/>
    <property type="molecule type" value="Genomic_DNA"/>
</dbReference>
<proteinExistence type="predicted"/>
<reference evidence="1" key="1">
    <citation type="submission" date="2016-04" db="EMBL/GenBank/DDBJ databases">
        <authorList>
            <person name="Tabuchi Yagui T.R."/>
        </authorList>
    </citation>
    <scope>NUCLEOTIDE SEQUENCE [LARGE SCALE GENOMIC DNA]</scope>
    <source>
        <strain evidence="1">NIES-26</strain>
    </source>
</reference>
<evidence type="ECO:0000313" key="1">
    <source>
        <dbReference type="EMBL" id="RCJ28862.1"/>
    </source>
</evidence>
<comment type="caution">
    <text evidence="1">The sequence shown here is derived from an EMBL/GenBank/DDBJ whole genome shotgun (WGS) entry which is preliminary data.</text>
</comment>
<keyword evidence="2" id="KW-1185">Reference proteome</keyword>